<keyword evidence="3" id="KW-1185">Reference proteome</keyword>
<organism evidence="2 3">
    <name type="scientific">Hymenobacter humi</name>
    <dbReference type="NCBI Taxonomy" id="1411620"/>
    <lineage>
        <taxon>Bacteria</taxon>
        <taxon>Pseudomonadati</taxon>
        <taxon>Bacteroidota</taxon>
        <taxon>Cytophagia</taxon>
        <taxon>Cytophagales</taxon>
        <taxon>Hymenobacteraceae</taxon>
        <taxon>Hymenobacter</taxon>
    </lineage>
</organism>
<dbReference type="RefSeq" id="WP_380201286.1">
    <property type="nucleotide sequence ID" value="NZ_JBHTEK010000001.1"/>
</dbReference>
<name>A0ABW2U3K3_9BACT</name>
<evidence type="ECO:0000259" key="1">
    <source>
        <dbReference type="Pfam" id="PF10079"/>
    </source>
</evidence>
<dbReference type="Pfam" id="PF10079">
    <property type="entry name" value="Rossmann-like_BshC"/>
    <property type="match status" value="1"/>
</dbReference>
<gene>
    <name evidence="2" type="primary">bshC</name>
    <name evidence="2" type="ORF">ACFQT0_06225</name>
</gene>
<dbReference type="Proteomes" id="UP001596513">
    <property type="component" value="Unassembled WGS sequence"/>
</dbReference>
<proteinExistence type="predicted"/>
<dbReference type="InterPro" id="IPR055398">
    <property type="entry name" value="Rossmann-like_BshC"/>
</dbReference>
<sequence length="108" mass="11931">MVQTLSYAETGSFSGLLTDYIAEKPALAPFYNRWPSLENFAAQIEEKQAAYTPEARKRLVAALRDQYGLAPDPEPAIETSLLLLAEPTTFTVTTGHHQRTHGAAVFHL</sequence>
<comment type="caution">
    <text evidence="2">The sequence shown here is derived from an EMBL/GenBank/DDBJ whole genome shotgun (WGS) entry which is preliminary data.</text>
</comment>
<feature type="domain" description="Bacillithiol biosynthesis BshC N-terminal Rossmann-like" evidence="1">
    <location>
        <begin position="2"/>
        <end position="96"/>
    </location>
</feature>
<evidence type="ECO:0000313" key="2">
    <source>
        <dbReference type="EMBL" id="MFC7667060.1"/>
    </source>
</evidence>
<protein>
    <submittedName>
        <fullName evidence="2">Bacillithiol biosynthesis BshC</fullName>
    </submittedName>
</protein>
<evidence type="ECO:0000313" key="3">
    <source>
        <dbReference type="Proteomes" id="UP001596513"/>
    </source>
</evidence>
<accession>A0ABW2U3K3</accession>
<reference evidence="3" key="1">
    <citation type="journal article" date="2019" name="Int. J. Syst. Evol. Microbiol.">
        <title>The Global Catalogue of Microorganisms (GCM) 10K type strain sequencing project: providing services to taxonomists for standard genome sequencing and annotation.</title>
        <authorList>
            <consortium name="The Broad Institute Genomics Platform"/>
            <consortium name="The Broad Institute Genome Sequencing Center for Infectious Disease"/>
            <person name="Wu L."/>
            <person name="Ma J."/>
        </authorList>
    </citation>
    <scope>NUCLEOTIDE SEQUENCE [LARGE SCALE GENOMIC DNA]</scope>
    <source>
        <strain evidence="3">JCM 19635</strain>
    </source>
</reference>
<dbReference type="EMBL" id="JBHTEK010000001">
    <property type="protein sequence ID" value="MFC7667060.1"/>
    <property type="molecule type" value="Genomic_DNA"/>
</dbReference>